<dbReference type="SMART" id="SM00260">
    <property type="entry name" value="CheW"/>
    <property type="match status" value="1"/>
</dbReference>
<sequence>MKKLITFLLNGQTMAMDSQYIKKIIKLEPLTKIPSSEKFLEGVINYQQTIMPVINIKAILGIQDTSIYDSSSIIAICKDGETTGILVDYVDDIVDVNEEEICKDISNCFIQGVVKIDNKIVMILNPVIRR</sequence>
<dbReference type="Gene3D" id="2.30.30.40">
    <property type="entry name" value="SH3 Domains"/>
    <property type="match status" value="1"/>
</dbReference>
<evidence type="ECO:0000259" key="1">
    <source>
        <dbReference type="PROSITE" id="PS50851"/>
    </source>
</evidence>
<accession>A0ABS4K9E6</accession>
<evidence type="ECO:0000313" key="3">
    <source>
        <dbReference type="Proteomes" id="UP001519308"/>
    </source>
</evidence>
<organism evidence="2 3">
    <name type="scientific">Clostridium punense</name>
    <dbReference type="NCBI Taxonomy" id="1054297"/>
    <lineage>
        <taxon>Bacteria</taxon>
        <taxon>Bacillati</taxon>
        <taxon>Bacillota</taxon>
        <taxon>Clostridia</taxon>
        <taxon>Eubacteriales</taxon>
        <taxon>Clostridiaceae</taxon>
        <taxon>Clostridium</taxon>
    </lineage>
</organism>
<dbReference type="PANTHER" id="PTHR22617">
    <property type="entry name" value="CHEMOTAXIS SENSOR HISTIDINE KINASE-RELATED"/>
    <property type="match status" value="1"/>
</dbReference>
<reference evidence="2 3" key="1">
    <citation type="submission" date="2021-03" db="EMBL/GenBank/DDBJ databases">
        <title>Genomic Encyclopedia of Type Strains, Phase IV (KMG-IV): sequencing the most valuable type-strain genomes for metagenomic binning, comparative biology and taxonomic classification.</title>
        <authorList>
            <person name="Goeker M."/>
        </authorList>
    </citation>
    <scope>NUCLEOTIDE SEQUENCE [LARGE SCALE GENOMIC DNA]</scope>
    <source>
        <strain evidence="2 3">DSM 28650</strain>
    </source>
</reference>
<name>A0ABS4K9E6_9CLOT</name>
<protein>
    <submittedName>
        <fullName evidence="2">Purine-binding chemotaxis protein CheW</fullName>
    </submittedName>
</protein>
<dbReference type="Gene3D" id="2.40.50.180">
    <property type="entry name" value="CheA-289, Domain 4"/>
    <property type="match status" value="1"/>
</dbReference>
<proteinExistence type="predicted"/>
<dbReference type="SUPFAM" id="SSF50341">
    <property type="entry name" value="CheW-like"/>
    <property type="match status" value="1"/>
</dbReference>
<dbReference type="RefSeq" id="WP_021282436.1">
    <property type="nucleotide sequence ID" value="NZ_JAGGLL010000068.1"/>
</dbReference>
<dbReference type="InterPro" id="IPR039315">
    <property type="entry name" value="CheW"/>
</dbReference>
<dbReference type="Proteomes" id="UP001519308">
    <property type="component" value="Unassembled WGS sequence"/>
</dbReference>
<gene>
    <name evidence="2" type="ORF">J2Z44_004264</name>
</gene>
<dbReference type="PROSITE" id="PS50851">
    <property type="entry name" value="CHEW"/>
    <property type="match status" value="1"/>
</dbReference>
<dbReference type="Pfam" id="PF01584">
    <property type="entry name" value="CheW"/>
    <property type="match status" value="1"/>
</dbReference>
<dbReference type="PANTHER" id="PTHR22617:SF23">
    <property type="entry name" value="CHEMOTAXIS PROTEIN CHEW"/>
    <property type="match status" value="1"/>
</dbReference>
<comment type="caution">
    <text evidence="2">The sequence shown here is derived from an EMBL/GenBank/DDBJ whole genome shotgun (WGS) entry which is preliminary data.</text>
</comment>
<dbReference type="EMBL" id="JAGGLL010000068">
    <property type="protein sequence ID" value="MBP2024395.1"/>
    <property type="molecule type" value="Genomic_DNA"/>
</dbReference>
<dbReference type="InterPro" id="IPR002545">
    <property type="entry name" value="CheW-lke_dom"/>
</dbReference>
<dbReference type="InterPro" id="IPR036061">
    <property type="entry name" value="CheW-like_dom_sf"/>
</dbReference>
<feature type="domain" description="CheW-like" evidence="1">
    <location>
        <begin position="1"/>
        <end position="130"/>
    </location>
</feature>
<evidence type="ECO:0000313" key="2">
    <source>
        <dbReference type="EMBL" id="MBP2024395.1"/>
    </source>
</evidence>
<keyword evidence="3" id="KW-1185">Reference proteome</keyword>